<protein>
    <recommendedName>
        <fullName evidence="10">Dual serine/threonine and tyrosine protein kinase</fullName>
        <ecNumber evidence="2">2.7.12.1</ecNumber>
    </recommendedName>
    <alternativeName>
        <fullName evidence="12">Dusty protein kinase</fullName>
    </alternativeName>
    <alternativeName>
        <fullName evidence="11">Receptor-interacting serine/threonine-protein kinase 5</fullName>
    </alternativeName>
</protein>
<comment type="catalytic activity">
    <reaction evidence="15">
        <text>L-tyrosyl-[protein] + ATP = O-phospho-L-tyrosyl-[protein] + ADP + H(+)</text>
        <dbReference type="Rhea" id="RHEA:10596"/>
        <dbReference type="Rhea" id="RHEA-COMP:10136"/>
        <dbReference type="Rhea" id="RHEA-COMP:20101"/>
        <dbReference type="ChEBI" id="CHEBI:15378"/>
        <dbReference type="ChEBI" id="CHEBI:30616"/>
        <dbReference type="ChEBI" id="CHEBI:46858"/>
        <dbReference type="ChEBI" id="CHEBI:61978"/>
        <dbReference type="ChEBI" id="CHEBI:456216"/>
        <dbReference type="EC" id="2.7.12.1"/>
    </reaction>
</comment>
<evidence type="ECO:0000256" key="7">
    <source>
        <dbReference type="ARBA" id="ARBA00022777"/>
    </source>
</evidence>
<keyword evidence="3" id="KW-0963">Cytoplasm</keyword>
<evidence type="ECO:0000256" key="16">
    <source>
        <dbReference type="PROSITE-ProRule" id="PRU10141"/>
    </source>
</evidence>
<dbReference type="Proteomes" id="UP000694941">
    <property type="component" value="Unplaced"/>
</dbReference>
<organism evidence="18 19">
    <name type="scientific">Limulus polyphemus</name>
    <name type="common">Atlantic horseshoe crab</name>
    <dbReference type="NCBI Taxonomy" id="6850"/>
    <lineage>
        <taxon>Eukaryota</taxon>
        <taxon>Metazoa</taxon>
        <taxon>Ecdysozoa</taxon>
        <taxon>Arthropoda</taxon>
        <taxon>Chelicerata</taxon>
        <taxon>Merostomata</taxon>
        <taxon>Xiphosura</taxon>
        <taxon>Limulidae</taxon>
        <taxon>Limulus</taxon>
    </lineage>
</organism>
<dbReference type="SMART" id="SM00220">
    <property type="entry name" value="S_TKc"/>
    <property type="match status" value="1"/>
</dbReference>
<evidence type="ECO:0000256" key="6">
    <source>
        <dbReference type="ARBA" id="ARBA00022741"/>
    </source>
</evidence>
<reference evidence="19" key="1">
    <citation type="submission" date="2025-08" db="UniProtKB">
        <authorList>
            <consortium name="RefSeq"/>
        </authorList>
    </citation>
    <scope>IDENTIFICATION</scope>
    <source>
        <tissue evidence="19">Muscle</tissue>
    </source>
</reference>
<keyword evidence="4" id="KW-0723">Serine/threonine-protein kinase</keyword>
<evidence type="ECO:0000256" key="1">
    <source>
        <dbReference type="ARBA" id="ARBA00004496"/>
    </source>
</evidence>
<evidence type="ECO:0000256" key="2">
    <source>
        <dbReference type="ARBA" id="ARBA00013203"/>
    </source>
</evidence>
<dbReference type="PANTHER" id="PTHR46392">
    <property type="entry name" value="DUAL SERINE/THREONINE AND TYROSINE PROTEIN KINASE"/>
    <property type="match status" value="1"/>
</dbReference>
<evidence type="ECO:0000256" key="15">
    <source>
        <dbReference type="ARBA" id="ARBA00051680"/>
    </source>
</evidence>
<dbReference type="InterPro" id="IPR008271">
    <property type="entry name" value="Ser/Thr_kinase_AS"/>
</dbReference>
<keyword evidence="7" id="KW-0418">Kinase</keyword>
<dbReference type="PROSITE" id="PS50011">
    <property type="entry name" value="PROTEIN_KINASE_DOM"/>
    <property type="match status" value="1"/>
</dbReference>
<dbReference type="Gene3D" id="1.10.510.10">
    <property type="entry name" value="Transferase(Phosphotransferase) domain 1"/>
    <property type="match status" value="1"/>
</dbReference>
<proteinExistence type="predicted"/>
<comment type="subcellular location">
    <subcellularLocation>
        <location evidence="1">Cytoplasm</location>
    </subcellularLocation>
</comment>
<feature type="domain" description="Protein kinase" evidence="17">
    <location>
        <begin position="653"/>
        <end position="907"/>
    </location>
</feature>
<dbReference type="Pfam" id="PF00069">
    <property type="entry name" value="Pkinase"/>
    <property type="match status" value="1"/>
</dbReference>
<dbReference type="Gene3D" id="3.30.200.20">
    <property type="entry name" value="Phosphorylase Kinase, domain 1"/>
    <property type="match status" value="1"/>
</dbReference>
<feature type="binding site" evidence="16">
    <location>
        <position position="682"/>
    </location>
    <ligand>
        <name>ATP</name>
        <dbReference type="ChEBI" id="CHEBI:30616"/>
    </ligand>
</feature>
<evidence type="ECO:0000313" key="19">
    <source>
        <dbReference type="RefSeq" id="XP_022255083.1"/>
    </source>
</evidence>
<dbReference type="RefSeq" id="XP_022255083.1">
    <property type="nucleotide sequence ID" value="XM_022399375.1"/>
</dbReference>
<comment type="catalytic activity">
    <reaction evidence="13">
        <text>L-seryl-[protein] + ATP = O-phospho-L-seryl-[protein] + ADP + H(+)</text>
        <dbReference type="Rhea" id="RHEA:17989"/>
        <dbReference type="Rhea" id="RHEA-COMP:9863"/>
        <dbReference type="Rhea" id="RHEA-COMP:11604"/>
        <dbReference type="ChEBI" id="CHEBI:15378"/>
        <dbReference type="ChEBI" id="CHEBI:29999"/>
        <dbReference type="ChEBI" id="CHEBI:30616"/>
        <dbReference type="ChEBI" id="CHEBI:83421"/>
        <dbReference type="ChEBI" id="CHEBI:456216"/>
        <dbReference type="EC" id="2.7.12.1"/>
    </reaction>
</comment>
<evidence type="ECO:0000256" key="12">
    <source>
        <dbReference type="ARBA" id="ARBA00042638"/>
    </source>
</evidence>
<dbReference type="PANTHER" id="PTHR46392:SF1">
    <property type="entry name" value="DUAL SERINE_THREONINE AND TYROSINE PROTEIN KINASE"/>
    <property type="match status" value="1"/>
</dbReference>
<keyword evidence="18" id="KW-1185">Reference proteome</keyword>
<evidence type="ECO:0000256" key="9">
    <source>
        <dbReference type="ARBA" id="ARBA00023137"/>
    </source>
</evidence>
<evidence type="ECO:0000256" key="14">
    <source>
        <dbReference type="ARBA" id="ARBA00049308"/>
    </source>
</evidence>
<evidence type="ECO:0000259" key="17">
    <source>
        <dbReference type="PROSITE" id="PS50011"/>
    </source>
</evidence>
<dbReference type="InterPro" id="IPR017441">
    <property type="entry name" value="Protein_kinase_ATP_BS"/>
</dbReference>
<dbReference type="InterPro" id="IPR051302">
    <property type="entry name" value="Dual_SerThr-Tyr_Kinase"/>
</dbReference>
<comment type="catalytic activity">
    <reaction evidence="14">
        <text>L-threonyl-[protein] + ATP = O-phospho-L-threonyl-[protein] + ADP + H(+)</text>
        <dbReference type="Rhea" id="RHEA:46608"/>
        <dbReference type="Rhea" id="RHEA-COMP:11060"/>
        <dbReference type="Rhea" id="RHEA-COMP:11605"/>
        <dbReference type="ChEBI" id="CHEBI:15378"/>
        <dbReference type="ChEBI" id="CHEBI:30013"/>
        <dbReference type="ChEBI" id="CHEBI:30616"/>
        <dbReference type="ChEBI" id="CHEBI:61977"/>
        <dbReference type="ChEBI" id="CHEBI:456216"/>
        <dbReference type="EC" id="2.7.12.1"/>
    </reaction>
</comment>
<keyword evidence="9" id="KW-0829">Tyrosine-protein kinase</keyword>
<evidence type="ECO:0000256" key="3">
    <source>
        <dbReference type="ARBA" id="ARBA00022490"/>
    </source>
</evidence>
<dbReference type="PROSITE" id="PS00108">
    <property type="entry name" value="PROTEIN_KINASE_ST"/>
    <property type="match status" value="1"/>
</dbReference>
<evidence type="ECO:0000256" key="10">
    <source>
        <dbReference type="ARBA" id="ARBA00040421"/>
    </source>
</evidence>
<keyword evidence="5" id="KW-0808">Transferase</keyword>
<dbReference type="InterPro" id="IPR011009">
    <property type="entry name" value="Kinase-like_dom_sf"/>
</dbReference>
<dbReference type="GeneID" id="106470737"/>
<evidence type="ECO:0000256" key="5">
    <source>
        <dbReference type="ARBA" id="ARBA00022679"/>
    </source>
</evidence>
<sequence>MAGNLYYEFSKFRRYCRQLQQILTNTKVCFAEIERSGYFNDSELDSFGLSLENEELVEGIIRKPLGILILGDSCYAKAGVVNELFGQSLLPTVHPGGDAEDENINWRMIRLTYGNQTEISLALSDSFELISHFTAQQKPLQRITPCELEIRNENQSGLTNNPVEIKLRHSLLQENVQVIVSPSYHHDDFEQVVQQCISGVTPIFIYCYKDEALSEKEVVDLLRFKKLAPMDPMFFVCSKPSPTCELTESEQHARKAQLSSHRRCRRYSCQEYYPSHHFRNGHRRGESVGSRFHNAPLSVYQQLCALGFLNPLPPRARMKSYTSYSDQLELESELVENFENFPSILLYVRHILQFLLVKTTSFLNEAHNNCLRTFILAAFDMTRDLLMTPKRLEYARKQESELYSSLMTVASKKQEEIRELIVATVCEMREVLIEQAFNWEFQSLCICETEKVSNQNLQICTTEIQQLILDSLNRAIAEKLVGSLSCLQDSYIGTLERCLVSLEKHYQDESFCQASSSLRQILNAAYQVDVTFNTSASLLHVVVSKMKQMFQNVSWKISPKIDSEWKKNVARVLLDSTSETRLARSICYHFCERLKKSHNQFLSALQKLDELHLGRLQHTEGQKLKVRKTFAPKMARCALESKSLMDVVVFGMPKLTREIGRGQFGVVYSCEGWGGFTPCAVKSVVPPDDKQWNDLAMEFFYTRSIPDHERVVQIKGSVIDHSYGDGHTPAVLLIMKRLQRDLYSALKSGLDIVTRLQIAIDAVEGIRFLHSQGLIHRDIKLKNVLLDASNRAKLTDLGFCKPKAMMSGSIVGTPIHMAPELFTGHYDSSVDVYAFGILFWYLCAGDVKMPHIFEQCQTKDQLFHSVMRGGRPEKLPQFSEDCWKLMSECWAMDPKNRPLLGDVEPRLKVIMECYRTNPRFNENQNGPKQVPRQRRARITMPVVYSELIRNEGVI</sequence>
<keyword evidence="6 16" id="KW-0547">Nucleotide-binding</keyword>
<evidence type="ECO:0000313" key="18">
    <source>
        <dbReference type="Proteomes" id="UP000694941"/>
    </source>
</evidence>
<evidence type="ECO:0000256" key="13">
    <source>
        <dbReference type="ARBA" id="ARBA00049003"/>
    </source>
</evidence>
<gene>
    <name evidence="19" type="primary">LOC106470737</name>
</gene>
<name>A0ABM1TGS7_LIMPO</name>
<evidence type="ECO:0000256" key="8">
    <source>
        <dbReference type="ARBA" id="ARBA00022840"/>
    </source>
</evidence>
<accession>A0ABM1TGS7</accession>
<dbReference type="SUPFAM" id="SSF56112">
    <property type="entry name" value="Protein kinase-like (PK-like)"/>
    <property type="match status" value="1"/>
</dbReference>
<evidence type="ECO:0000256" key="4">
    <source>
        <dbReference type="ARBA" id="ARBA00022527"/>
    </source>
</evidence>
<evidence type="ECO:0000256" key="11">
    <source>
        <dbReference type="ARBA" id="ARBA00041268"/>
    </source>
</evidence>
<dbReference type="EC" id="2.7.12.1" evidence="2"/>
<keyword evidence="8 16" id="KW-0067">ATP-binding</keyword>
<dbReference type="PROSITE" id="PS00107">
    <property type="entry name" value="PROTEIN_KINASE_ATP"/>
    <property type="match status" value="1"/>
</dbReference>
<dbReference type="InterPro" id="IPR000719">
    <property type="entry name" value="Prot_kinase_dom"/>
</dbReference>